<dbReference type="KEGG" id="fla:SY85_01980"/>
<dbReference type="SUPFAM" id="SSF49899">
    <property type="entry name" value="Concanavalin A-like lectins/glucanases"/>
    <property type="match status" value="1"/>
</dbReference>
<dbReference type="InterPro" id="IPR013320">
    <property type="entry name" value="ConA-like_dom_sf"/>
</dbReference>
<dbReference type="GO" id="GO:0004553">
    <property type="term" value="F:hydrolase activity, hydrolyzing O-glycosyl compounds"/>
    <property type="evidence" value="ECO:0007669"/>
    <property type="project" value="UniProtKB-ARBA"/>
</dbReference>
<dbReference type="Proteomes" id="UP000077177">
    <property type="component" value="Chromosome"/>
</dbReference>
<evidence type="ECO:0000313" key="2">
    <source>
        <dbReference type="EMBL" id="ANE49450.1"/>
    </source>
</evidence>
<dbReference type="STRING" id="1492898.SY85_01980"/>
<protein>
    <recommendedName>
        <fullName evidence="4">LamG-like jellyroll fold domain-containing protein</fullName>
    </recommendedName>
</protein>
<dbReference type="Pfam" id="PF13385">
    <property type="entry name" value="Laminin_G_3"/>
    <property type="match status" value="1"/>
</dbReference>
<gene>
    <name evidence="2" type="ORF">SY85_01980</name>
</gene>
<feature type="signal peptide" evidence="1">
    <location>
        <begin position="1"/>
        <end position="21"/>
    </location>
</feature>
<reference evidence="3" key="1">
    <citation type="submission" date="2015-01" db="EMBL/GenBank/DDBJ databases">
        <title>Flavisolibacter sp./LCS9/ whole genome sequencing.</title>
        <authorList>
            <person name="Kim M.K."/>
            <person name="Srinivasan S."/>
            <person name="Lee J.-J."/>
        </authorList>
    </citation>
    <scope>NUCLEOTIDE SEQUENCE [LARGE SCALE GENOMIC DNA]</scope>
    <source>
        <strain evidence="3">LCS9</strain>
    </source>
</reference>
<sequence length="298" mass="32447">MRTVSIKYLLSGLLLSGLAFSSCTEADLSDDFPPGDPPPVPGGYKNSSEVAPTNLVAHFTFDGSVNDAKGAITGGTANGTTSWVTGVKGQAYKGSTNGFISYTNPGPVATLKSFTVTMWINTDKHDGGAQGIYTLTKQDGSFWGNFFMLIESNTSTENKMFMKLHFEKNGVTNAENWVEPNGDFRPDNMYGGWRHVAWTYDATTSKVGWYVNGEKRTLPPGVEDRKADAAGTPLGELNFKDPTRFVIGGYQNQLGSPYNNPEPWMLTYTGALDEFRIYNKALSAQEISALAVLEKQGR</sequence>
<name>A0A172TQZ6_9BACT</name>
<dbReference type="RefSeq" id="WP_066401543.1">
    <property type="nucleotide sequence ID" value="NZ_CP011390.1"/>
</dbReference>
<feature type="chain" id="PRO_5008001015" description="LamG-like jellyroll fold domain-containing protein" evidence="1">
    <location>
        <begin position="22"/>
        <end position="298"/>
    </location>
</feature>
<keyword evidence="1" id="KW-0732">Signal</keyword>
<evidence type="ECO:0008006" key="4">
    <source>
        <dbReference type="Google" id="ProtNLM"/>
    </source>
</evidence>
<evidence type="ECO:0000256" key="1">
    <source>
        <dbReference type="SAM" id="SignalP"/>
    </source>
</evidence>
<dbReference type="GO" id="GO:0005975">
    <property type="term" value="P:carbohydrate metabolic process"/>
    <property type="evidence" value="ECO:0007669"/>
    <property type="project" value="UniProtKB-ARBA"/>
</dbReference>
<dbReference type="AlphaFoldDB" id="A0A172TQZ6"/>
<dbReference type="EMBL" id="CP011390">
    <property type="protein sequence ID" value="ANE49450.1"/>
    <property type="molecule type" value="Genomic_DNA"/>
</dbReference>
<keyword evidence="3" id="KW-1185">Reference proteome</keyword>
<dbReference type="Gene3D" id="2.60.120.200">
    <property type="match status" value="1"/>
</dbReference>
<dbReference type="OrthoDB" id="9814380at2"/>
<accession>A0A172TQZ6</accession>
<evidence type="ECO:0000313" key="3">
    <source>
        <dbReference type="Proteomes" id="UP000077177"/>
    </source>
</evidence>
<organism evidence="2 3">
    <name type="scientific">Flavisolibacter tropicus</name>
    <dbReference type="NCBI Taxonomy" id="1492898"/>
    <lineage>
        <taxon>Bacteria</taxon>
        <taxon>Pseudomonadati</taxon>
        <taxon>Bacteroidota</taxon>
        <taxon>Chitinophagia</taxon>
        <taxon>Chitinophagales</taxon>
        <taxon>Chitinophagaceae</taxon>
        <taxon>Flavisolibacter</taxon>
    </lineage>
</organism>
<proteinExistence type="predicted"/>
<dbReference type="PROSITE" id="PS51257">
    <property type="entry name" value="PROKAR_LIPOPROTEIN"/>
    <property type="match status" value="1"/>
</dbReference>
<reference evidence="2 3" key="2">
    <citation type="journal article" date="2016" name="Int. J. Syst. Evol. Microbiol.">
        <title>Flavisolibacter tropicus sp. nov., isolated from tropical soil.</title>
        <authorList>
            <person name="Lee J.J."/>
            <person name="Kang M.S."/>
            <person name="Kim G.S."/>
            <person name="Lee C.S."/>
            <person name="Lim S."/>
            <person name="Lee J."/>
            <person name="Roh S.H."/>
            <person name="Kang H."/>
            <person name="Ha J.M."/>
            <person name="Bae S."/>
            <person name="Jung H.Y."/>
            <person name="Kim M.K."/>
        </authorList>
    </citation>
    <scope>NUCLEOTIDE SEQUENCE [LARGE SCALE GENOMIC DNA]</scope>
    <source>
        <strain evidence="2 3">LCS9</strain>
    </source>
</reference>